<comment type="caution">
    <text evidence="8">The sequence shown here is derived from an EMBL/GenBank/DDBJ whole genome shotgun (WGS) entry which is preliminary data.</text>
</comment>
<gene>
    <name evidence="8" type="ORF">E1161_00070</name>
</gene>
<dbReference type="GO" id="GO:0016301">
    <property type="term" value="F:kinase activity"/>
    <property type="evidence" value="ECO:0007669"/>
    <property type="project" value="UniProtKB-KW"/>
</dbReference>
<keyword evidence="9" id="KW-1185">Reference proteome</keyword>
<keyword evidence="4 8" id="KW-0418">Kinase</keyword>
<dbReference type="InterPro" id="IPR050406">
    <property type="entry name" value="FGGY_Carb_Kinase"/>
</dbReference>
<dbReference type="AlphaFoldDB" id="A0A4R4V4M5"/>
<dbReference type="RefSeq" id="WP_132618202.1">
    <property type="nucleotide sequence ID" value="NZ_SMKV01000001.1"/>
</dbReference>
<reference evidence="8 9" key="1">
    <citation type="submission" date="2019-03" db="EMBL/GenBank/DDBJ databases">
        <title>Draft genome sequences of novel Actinobacteria.</title>
        <authorList>
            <person name="Sahin N."/>
            <person name="Ay H."/>
            <person name="Saygin H."/>
        </authorList>
    </citation>
    <scope>NUCLEOTIDE SEQUENCE [LARGE SCALE GENOMIC DNA]</scope>
    <source>
        <strain evidence="8 9">16K404</strain>
    </source>
</reference>
<protein>
    <submittedName>
        <fullName evidence="8">Sugar kinase</fullName>
    </submittedName>
</protein>
<dbReference type="GO" id="GO:0042732">
    <property type="term" value="P:D-xylose metabolic process"/>
    <property type="evidence" value="ECO:0007669"/>
    <property type="project" value="UniProtKB-KW"/>
</dbReference>
<evidence type="ECO:0000256" key="4">
    <source>
        <dbReference type="ARBA" id="ARBA00022777"/>
    </source>
</evidence>
<evidence type="ECO:0000256" key="5">
    <source>
        <dbReference type="SAM" id="MobiDB-lite"/>
    </source>
</evidence>
<dbReference type="InterPro" id="IPR043129">
    <property type="entry name" value="ATPase_NBD"/>
</dbReference>
<dbReference type="CDD" id="cd07779">
    <property type="entry name" value="ASKHA_NBD_FGGY_YgcE-like"/>
    <property type="match status" value="1"/>
</dbReference>
<evidence type="ECO:0000259" key="6">
    <source>
        <dbReference type="Pfam" id="PF00370"/>
    </source>
</evidence>
<dbReference type="SUPFAM" id="SSF53067">
    <property type="entry name" value="Actin-like ATPase domain"/>
    <property type="match status" value="2"/>
</dbReference>
<dbReference type="Pfam" id="PF02782">
    <property type="entry name" value="FGGY_C"/>
    <property type="match status" value="1"/>
</dbReference>
<keyword evidence="2" id="KW-0859">Xylose metabolism</keyword>
<evidence type="ECO:0000313" key="9">
    <source>
        <dbReference type="Proteomes" id="UP000294744"/>
    </source>
</evidence>
<evidence type="ECO:0000256" key="3">
    <source>
        <dbReference type="ARBA" id="ARBA00022679"/>
    </source>
</evidence>
<dbReference type="PANTHER" id="PTHR43095">
    <property type="entry name" value="SUGAR KINASE"/>
    <property type="match status" value="1"/>
</dbReference>
<comment type="similarity">
    <text evidence="1">Belongs to the FGGY kinase family.</text>
</comment>
<dbReference type="InterPro" id="IPR018485">
    <property type="entry name" value="FGGY_C"/>
</dbReference>
<feature type="domain" description="Carbohydrate kinase FGGY C-terminal" evidence="7">
    <location>
        <begin position="225"/>
        <end position="418"/>
    </location>
</feature>
<dbReference type="Pfam" id="PF00370">
    <property type="entry name" value="FGGY_N"/>
    <property type="match status" value="2"/>
</dbReference>
<dbReference type="InterPro" id="IPR000577">
    <property type="entry name" value="Carb_kinase_FGGY"/>
</dbReference>
<accession>A0A4R4V4M5</accession>
<organism evidence="8 9">
    <name type="scientific">Saccharopolyspora aridisoli</name>
    <dbReference type="NCBI Taxonomy" id="2530385"/>
    <lineage>
        <taxon>Bacteria</taxon>
        <taxon>Bacillati</taxon>
        <taxon>Actinomycetota</taxon>
        <taxon>Actinomycetes</taxon>
        <taxon>Pseudonocardiales</taxon>
        <taxon>Pseudonocardiaceae</taxon>
        <taxon>Saccharopolyspora</taxon>
    </lineage>
</organism>
<dbReference type="PANTHER" id="PTHR43095:SF5">
    <property type="entry name" value="XYLULOSE KINASE"/>
    <property type="match status" value="1"/>
</dbReference>
<evidence type="ECO:0000256" key="2">
    <source>
        <dbReference type="ARBA" id="ARBA00022629"/>
    </source>
</evidence>
<name>A0A4R4V4M5_9PSEU</name>
<feature type="region of interest" description="Disordered" evidence="5">
    <location>
        <begin position="24"/>
        <end position="44"/>
    </location>
</feature>
<dbReference type="PIRSF" id="PIRSF000538">
    <property type="entry name" value="GlpK"/>
    <property type="match status" value="1"/>
</dbReference>
<keyword evidence="2" id="KW-0119">Carbohydrate metabolism</keyword>
<feature type="domain" description="Carbohydrate kinase FGGY N-terminal" evidence="6">
    <location>
        <begin position="116"/>
        <end position="215"/>
    </location>
</feature>
<dbReference type="OrthoDB" id="9782710at2"/>
<dbReference type="InterPro" id="IPR018484">
    <property type="entry name" value="FGGY_N"/>
</dbReference>
<dbReference type="EMBL" id="SMKV01000001">
    <property type="protein sequence ID" value="TDC96674.1"/>
    <property type="molecule type" value="Genomic_DNA"/>
</dbReference>
<sequence length="475" mass="50965">MTGYLIGIDNGSQSTKVTIFDERGNPVSQGRQALRPNDTPSPGVVEHPDDDLWSSVGAACREAMGGFRGDPAEIAGVGLCTIRFCRALLRADGTLAQPVLSWMDERVSRPYVHTDESVARVTTSSGYITHRLTGEFRDTAANYQGMWPIDTDTWQWSEDPEVQESVGIPPEMLFDLVMPGETLGRVTAAAAEHTGLPVGLPVVATANDKAVEALGCGLRNSADLLISLGTYIASMIVGERNINDAKGFWSNFGSVPHEYLHESDGIRRGMWTVSWLRDLLGEEVVKGAQRAGLSPEEHLNAGAAQVPAGCEGLMTVLDWLAPTDAPHRKGAFLGFDGRQGRFHLYRSVLEAIALTMYDRAGAMAGELGTGFERVIVSGGGAGADVMMGIIADVFGVPAVRTAVNDEAGLGAAICAGVGLGRFTGVDEAVAAMVSIGAEFRPDEANHELYARQREVYRDITRHTDEVFRRSARIFG</sequence>
<keyword evidence="3" id="KW-0808">Transferase</keyword>
<evidence type="ECO:0000313" key="8">
    <source>
        <dbReference type="EMBL" id="TDC96674.1"/>
    </source>
</evidence>
<proteinExistence type="inferred from homology"/>
<dbReference type="Gene3D" id="3.30.420.40">
    <property type="match status" value="3"/>
</dbReference>
<evidence type="ECO:0000259" key="7">
    <source>
        <dbReference type="Pfam" id="PF02782"/>
    </source>
</evidence>
<feature type="domain" description="Carbohydrate kinase FGGY N-terminal" evidence="6">
    <location>
        <begin position="4"/>
        <end position="108"/>
    </location>
</feature>
<dbReference type="Proteomes" id="UP000294744">
    <property type="component" value="Unassembled WGS sequence"/>
</dbReference>
<evidence type="ECO:0000256" key="1">
    <source>
        <dbReference type="ARBA" id="ARBA00009156"/>
    </source>
</evidence>